<feature type="region of interest" description="Disordered" evidence="1">
    <location>
        <begin position="22"/>
        <end position="128"/>
    </location>
</feature>
<feature type="chain" id="PRO_5039242990" evidence="2">
    <location>
        <begin position="24"/>
        <end position="302"/>
    </location>
</feature>
<evidence type="ECO:0000256" key="2">
    <source>
        <dbReference type="SAM" id="SignalP"/>
    </source>
</evidence>
<name>A0A1I0IN08_9FIRM</name>
<evidence type="ECO:0000313" key="3">
    <source>
        <dbReference type="EMBL" id="SET98419.1"/>
    </source>
</evidence>
<feature type="compositionally biased region" description="Basic and acidic residues" evidence="1">
    <location>
        <begin position="40"/>
        <end position="50"/>
    </location>
</feature>
<proteinExistence type="predicted"/>
<reference evidence="3 4" key="1">
    <citation type="submission" date="2016-10" db="EMBL/GenBank/DDBJ databases">
        <authorList>
            <person name="de Groot N.N."/>
        </authorList>
    </citation>
    <scope>NUCLEOTIDE SEQUENCE [LARGE SCALE GENOMIC DNA]</scope>
    <source>
        <strain evidence="3 4">KH1P1</strain>
    </source>
</reference>
<gene>
    <name evidence="3" type="ORF">SAMN04487771_10931</name>
</gene>
<feature type="signal peptide" evidence="2">
    <location>
        <begin position="1"/>
        <end position="23"/>
    </location>
</feature>
<sequence length="302" mass="32240">MIQKTGLILAAMAVALAVGCGSARRNSGSAEPEETTAAVRTREYALDKSKIRNVSPAENSSLTEAGDPLSVSGTGEGMPSEPAAEGENPAESAATENPLSVPEGGAGAASGENAAPEGNPVAETGRIDENTQVVSAQTEAPAEEALSEYRITHFFGTEGDVENYMKARAVDGSCASIGRNRTYSCIEVMATPTQAGIWVNSANEALGQIVASEEQRDNFRLEVSEDRRLLNIAADDSWNQEKLHRDVAQALYQMQICQIFSGIPDWSVDFRIVNRHNGAVVYEVQYPQQQIDFTDAVWKGGA</sequence>
<keyword evidence="2" id="KW-0732">Signal</keyword>
<evidence type="ECO:0000313" key="4">
    <source>
        <dbReference type="Proteomes" id="UP000199820"/>
    </source>
</evidence>
<dbReference type="RefSeq" id="WP_074650779.1">
    <property type="nucleotide sequence ID" value="NZ_FOIL01000093.1"/>
</dbReference>
<dbReference type="OrthoDB" id="9798935at2"/>
<dbReference type="AlphaFoldDB" id="A0A1I0IN08"/>
<keyword evidence="4" id="KW-1185">Reference proteome</keyword>
<dbReference type="PROSITE" id="PS51257">
    <property type="entry name" value="PROKAR_LIPOPROTEIN"/>
    <property type="match status" value="1"/>
</dbReference>
<organism evidence="3 4">
    <name type="scientific">[Clostridium] aminophilum</name>
    <dbReference type="NCBI Taxonomy" id="1526"/>
    <lineage>
        <taxon>Bacteria</taxon>
        <taxon>Bacillati</taxon>
        <taxon>Bacillota</taxon>
        <taxon>Clostridia</taxon>
        <taxon>Lachnospirales</taxon>
        <taxon>Lachnospiraceae</taxon>
    </lineage>
</organism>
<accession>A0A1I0IN08</accession>
<feature type="compositionally biased region" description="Low complexity" evidence="1">
    <location>
        <begin position="109"/>
        <end position="119"/>
    </location>
</feature>
<dbReference type="EMBL" id="FOIL01000093">
    <property type="protein sequence ID" value="SET98419.1"/>
    <property type="molecule type" value="Genomic_DNA"/>
</dbReference>
<evidence type="ECO:0000256" key="1">
    <source>
        <dbReference type="SAM" id="MobiDB-lite"/>
    </source>
</evidence>
<dbReference type="Proteomes" id="UP000199820">
    <property type="component" value="Unassembled WGS sequence"/>
</dbReference>
<protein>
    <submittedName>
        <fullName evidence="3">Uncharacterized protein</fullName>
    </submittedName>
</protein>